<gene>
    <name evidence="2" type="ORF">RchiOBHm_Chr2g0153771</name>
</gene>
<organism evidence="2 3">
    <name type="scientific">Rosa chinensis</name>
    <name type="common">China rose</name>
    <dbReference type="NCBI Taxonomy" id="74649"/>
    <lineage>
        <taxon>Eukaryota</taxon>
        <taxon>Viridiplantae</taxon>
        <taxon>Streptophyta</taxon>
        <taxon>Embryophyta</taxon>
        <taxon>Tracheophyta</taxon>
        <taxon>Spermatophyta</taxon>
        <taxon>Magnoliopsida</taxon>
        <taxon>eudicotyledons</taxon>
        <taxon>Gunneridae</taxon>
        <taxon>Pentapetalae</taxon>
        <taxon>rosids</taxon>
        <taxon>fabids</taxon>
        <taxon>Rosales</taxon>
        <taxon>Rosaceae</taxon>
        <taxon>Rosoideae</taxon>
        <taxon>Rosoideae incertae sedis</taxon>
        <taxon>Rosa</taxon>
    </lineage>
</organism>
<comment type="caution">
    <text evidence="2">The sequence shown here is derived from an EMBL/GenBank/DDBJ whole genome shotgun (WGS) entry which is preliminary data.</text>
</comment>
<evidence type="ECO:0000313" key="2">
    <source>
        <dbReference type="EMBL" id="PRQ52283.1"/>
    </source>
</evidence>
<reference evidence="2 3" key="1">
    <citation type="journal article" date="2018" name="Nat. Genet.">
        <title>The Rosa genome provides new insights in the design of modern roses.</title>
        <authorList>
            <person name="Bendahmane M."/>
        </authorList>
    </citation>
    <scope>NUCLEOTIDE SEQUENCE [LARGE SCALE GENOMIC DNA]</scope>
    <source>
        <strain evidence="3">cv. Old Blush</strain>
    </source>
</reference>
<evidence type="ECO:0000313" key="3">
    <source>
        <dbReference type="Proteomes" id="UP000238479"/>
    </source>
</evidence>
<dbReference type="AlphaFoldDB" id="A0A2P6S0U2"/>
<dbReference type="Gramene" id="PRQ52283">
    <property type="protein sequence ID" value="PRQ52283"/>
    <property type="gene ID" value="RchiOBHm_Chr2g0153771"/>
</dbReference>
<accession>A0A2P6S0U2</accession>
<protein>
    <submittedName>
        <fullName evidence="2">Uncharacterized protein</fullName>
    </submittedName>
</protein>
<dbReference type="Proteomes" id="UP000238479">
    <property type="component" value="Chromosome 2"/>
</dbReference>
<proteinExistence type="predicted"/>
<sequence>MLGDDIAEVVDDCSIENLEFYEEVEQEHESTASSKTNVCPAPNPRAKGKGKLGAASNVIDV</sequence>
<feature type="region of interest" description="Disordered" evidence="1">
    <location>
        <begin position="26"/>
        <end position="61"/>
    </location>
</feature>
<dbReference type="EMBL" id="PDCK01000040">
    <property type="protein sequence ID" value="PRQ52283.1"/>
    <property type="molecule type" value="Genomic_DNA"/>
</dbReference>
<name>A0A2P6S0U2_ROSCH</name>
<evidence type="ECO:0000256" key="1">
    <source>
        <dbReference type="SAM" id="MobiDB-lite"/>
    </source>
</evidence>
<keyword evidence="3" id="KW-1185">Reference proteome</keyword>